<evidence type="ECO:0000256" key="4">
    <source>
        <dbReference type="ARBA" id="ARBA00023136"/>
    </source>
</evidence>
<evidence type="ECO:0000256" key="1">
    <source>
        <dbReference type="ARBA" id="ARBA00004141"/>
    </source>
</evidence>
<evidence type="ECO:0000256" key="2">
    <source>
        <dbReference type="ARBA" id="ARBA00022692"/>
    </source>
</evidence>
<dbReference type="AlphaFoldDB" id="A0AAE1ZI47"/>
<protein>
    <recommendedName>
        <fullName evidence="8">Tetraspanin</fullName>
    </recommendedName>
</protein>
<reference evidence="6" key="2">
    <citation type="journal article" date="2023" name="Infect Dis Poverty">
        <title>Chromosome-scale genome of the human blood fluke Schistosoma mekongi and its implications for public health.</title>
        <authorList>
            <person name="Zhou M."/>
            <person name="Xu L."/>
            <person name="Xu D."/>
            <person name="Chen W."/>
            <person name="Khan J."/>
            <person name="Hu Y."/>
            <person name="Huang H."/>
            <person name="Wei H."/>
            <person name="Zhang Y."/>
            <person name="Chusongsang P."/>
            <person name="Tanasarnprasert K."/>
            <person name="Hu X."/>
            <person name="Limpanont Y."/>
            <person name="Lv Z."/>
        </authorList>
    </citation>
    <scope>NUCLEOTIDE SEQUENCE</scope>
    <source>
        <strain evidence="6">LV_2022a</strain>
    </source>
</reference>
<evidence type="ECO:0000313" key="7">
    <source>
        <dbReference type="Proteomes" id="UP001292079"/>
    </source>
</evidence>
<dbReference type="InterPro" id="IPR018499">
    <property type="entry name" value="Tetraspanin/Peripherin"/>
</dbReference>
<proteinExistence type="predicted"/>
<keyword evidence="4 5" id="KW-0472">Membrane</keyword>
<dbReference type="Gene3D" id="1.10.1450.10">
    <property type="entry name" value="Tetraspanin"/>
    <property type="match status" value="1"/>
</dbReference>
<dbReference type="Pfam" id="PF00335">
    <property type="entry name" value="Tetraspanin"/>
    <property type="match status" value="1"/>
</dbReference>
<dbReference type="GO" id="GO:0016020">
    <property type="term" value="C:membrane"/>
    <property type="evidence" value="ECO:0007669"/>
    <property type="project" value="UniProtKB-SubCell"/>
</dbReference>
<dbReference type="CDD" id="cd03127">
    <property type="entry name" value="tetraspanin_LEL"/>
    <property type="match status" value="1"/>
</dbReference>
<dbReference type="EMBL" id="JALJAT010000002">
    <property type="protein sequence ID" value="KAK4474088.1"/>
    <property type="molecule type" value="Genomic_DNA"/>
</dbReference>
<accession>A0AAE1ZI47</accession>
<dbReference type="SUPFAM" id="SSF48652">
    <property type="entry name" value="Tetraspanin"/>
    <property type="match status" value="1"/>
</dbReference>
<sequence>MAQGCLLFTTGNIGIVSVLAERRIINTMMIIMFRNIMNDAIDQYMSKSSGYATFVDTIQLRYNCCGADSYTDYTVSNLSIPISCFTNGSISLYNKGCAKQLDTIVSDYLIYIIISLIASIPIEIVSMICSMRILDDLENISWRTRFVYC</sequence>
<name>A0AAE1ZI47_SCHME</name>
<organism evidence="6 7">
    <name type="scientific">Schistosoma mekongi</name>
    <name type="common">Parasitic worm</name>
    <dbReference type="NCBI Taxonomy" id="38744"/>
    <lineage>
        <taxon>Eukaryota</taxon>
        <taxon>Metazoa</taxon>
        <taxon>Spiralia</taxon>
        <taxon>Lophotrochozoa</taxon>
        <taxon>Platyhelminthes</taxon>
        <taxon>Trematoda</taxon>
        <taxon>Digenea</taxon>
        <taxon>Strigeidida</taxon>
        <taxon>Schistosomatoidea</taxon>
        <taxon>Schistosomatidae</taxon>
        <taxon>Schistosoma</taxon>
    </lineage>
</organism>
<keyword evidence="3 5" id="KW-1133">Transmembrane helix</keyword>
<comment type="subcellular location">
    <subcellularLocation>
        <location evidence="1">Membrane</location>
        <topology evidence="1">Multi-pass membrane protein</topology>
    </subcellularLocation>
</comment>
<dbReference type="Proteomes" id="UP001292079">
    <property type="component" value="Unassembled WGS sequence"/>
</dbReference>
<keyword evidence="2 5" id="KW-0812">Transmembrane</keyword>
<gene>
    <name evidence="6" type="ORF">MN116_002648</name>
</gene>
<evidence type="ECO:0000256" key="3">
    <source>
        <dbReference type="ARBA" id="ARBA00022989"/>
    </source>
</evidence>
<reference evidence="6" key="1">
    <citation type="submission" date="2022-04" db="EMBL/GenBank/DDBJ databases">
        <authorList>
            <person name="Xu L."/>
            <person name="Lv Z."/>
        </authorList>
    </citation>
    <scope>NUCLEOTIDE SEQUENCE</scope>
    <source>
        <strain evidence="6">LV_2022a</strain>
    </source>
</reference>
<comment type="caution">
    <text evidence="6">The sequence shown here is derived from an EMBL/GenBank/DDBJ whole genome shotgun (WGS) entry which is preliminary data.</text>
</comment>
<dbReference type="InterPro" id="IPR008952">
    <property type="entry name" value="Tetraspanin_EC2_sf"/>
</dbReference>
<evidence type="ECO:0008006" key="8">
    <source>
        <dbReference type="Google" id="ProtNLM"/>
    </source>
</evidence>
<evidence type="ECO:0000256" key="5">
    <source>
        <dbReference type="SAM" id="Phobius"/>
    </source>
</evidence>
<feature type="transmembrane region" description="Helical" evidence="5">
    <location>
        <begin position="108"/>
        <end position="134"/>
    </location>
</feature>
<evidence type="ECO:0000313" key="6">
    <source>
        <dbReference type="EMBL" id="KAK4474088.1"/>
    </source>
</evidence>
<keyword evidence="7" id="KW-1185">Reference proteome</keyword>